<dbReference type="PROSITE" id="PS00194">
    <property type="entry name" value="THIOREDOXIN_1"/>
    <property type="match status" value="1"/>
</dbReference>
<reference evidence="4" key="1">
    <citation type="submission" date="2022-01" db="EMBL/GenBank/DDBJ databases">
        <title>Genome sequencing of Zunongwangia sp. M21534 genome.</title>
        <authorList>
            <person name="Chen Y."/>
            <person name="Dong C."/>
            <person name="Shao Z."/>
        </authorList>
    </citation>
    <scope>NUCLEOTIDE SEQUENCE</scope>
    <source>
        <strain evidence="4">MCCC M21534</strain>
    </source>
</reference>
<feature type="chain" id="PRO_5040946372" evidence="2">
    <location>
        <begin position="22"/>
        <end position="676"/>
    </location>
</feature>
<evidence type="ECO:0000259" key="3">
    <source>
        <dbReference type="PROSITE" id="PS51352"/>
    </source>
</evidence>
<dbReference type="SUPFAM" id="SSF52833">
    <property type="entry name" value="Thioredoxin-like"/>
    <property type="match status" value="1"/>
</dbReference>
<comment type="caution">
    <text evidence="4">The sequence shown here is derived from an EMBL/GenBank/DDBJ whole genome shotgun (WGS) entry which is preliminary data.</text>
</comment>
<dbReference type="Proteomes" id="UP001139521">
    <property type="component" value="Unassembled WGS sequence"/>
</dbReference>
<proteinExistence type="predicted"/>
<dbReference type="RefSeq" id="WP_249600994.1">
    <property type="nucleotide sequence ID" value="NZ_JAKHSK010000007.1"/>
</dbReference>
<dbReference type="PANTHER" id="PTHR42852">
    <property type="entry name" value="THIOL:DISULFIDE INTERCHANGE PROTEIN DSBE"/>
    <property type="match status" value="1"/>
</dbReference>
<dbReference type="PROSITE" id="PS51352">
    <property type="entry name" value="THIOREDOXIN_2"/>
    <property type="match status" value="1"/>
</dbReference>
<dbReference type="GO" id="GO:0016491">
    <property type="term" value="F:oxidoreductase activity"/>
    <property type="evidence" value="ECO:0007669"/>
    <property type="project" value="InterPro"/>
</dbReference>
<name>A0A9X1ZT97_9FLAO</name>
<dbReference type="InterPro" id="IPR017937">
    <property type="entry name" value="Thioredoxin_CS"/>
</dbReference>
<evidence type="ECO:0000313" key="4">
    <source>
        <dbReference type="EMBL" id="MCL6218023.1"/>
    </source>
</evidence>
<protein>
    <submittedName>
        <fullName evidence="4">TlpA family protein disulfide reductase</fullName>
    </submittedName>
</protein>
<evidence type="ECO:0000256" key="1">
    <source>
        <dbReference type="ARBA" id="ARBA00023284"/>
    </source>
</evidence>
<dbReference type="InterPro" id="IPR012336">
    <property type="entry name" value="Thioredoxin-like_fold"/>
</dbReference>
<sequence length="676" mass="77371">MKKTTLTLLVAAALHSGISFCQDKTNTSEEGSMQLILSNNSTQVDSEFLPGLKNPPQAGSTVQFTYTPKNDLASAKDIKGMVYAYTDYEWGLDDIQINKKNGVYTCTYQIPEDCAFLAFKFYANSPEGTIYDTNGDEGYIFTTVNAENQKVPGSDVAWGTFRNVNLNSEFAGYFREFTITDEASEFWIKKEIQEHPENFPLFVDTYFKIAKLRVPEKFDTIARMLGKQFLDNYTNLTEDQYIKMQQLYAFDLNDKKIGDSLQNLILTRFPKGYTVQLKAFQKASEIADDSEKIKEFEAFIKEYPVGDYDGDQPFFYRTIFNLLFEHYFNNQQYDKLRALLPMMTFANLIEGYHFTVSKAYHFKSVPLPVLNDLSQVMIADLRAKLNDSSYAYGLYMSPQQALENAVDQLDRKLKVQIRISFDLNNPGDVIKYGNYLSEATKFKDSEINEVYIKALQQEQKEVIPALESAAANNALTPQLTVLLKETYIAKKGNDTGFDAYLNSFKNKGFKDRIQSELINEESPALIFEDQKGKEVRIPSEDKIIVLDFWANWCAPCKKSFPAMQQLVERYQNDKSVAFYFINTNETSKDYKAVSASYFKKNELENLMVLFDKKAENKRMNSMTFSKFASLFNSSGIPRKVVIKNGKIRFTAEGYSGNPDELKDEINTIVELLKAEN</sequence>
<keyword evidence="1" id="KW-0676">Redox-active center</keyword>
<dbReference type="EMBL" id="JAKHSK010000007">
    <property type="protein sequence ID" value="MCL6218023.1"/>
    <property type="molecule type" value="Genomic_DNA"/>
</dbReference>
<gene>
    <name evidence="4" type="ORF">L1967_06905</name>
</gene>
<dbReference type="GO" id="GO:0016209">
    <property type="term" value="F:antioxidant activity"/>
    <property type="evidence" value="ECO:0007669"/>
    <property type="project" value="InterPro"/>
</dbReference>
<dbReference type="InterPro" id="IPR036249">
    <property type="entry name" value="Thioredoxin-like_sf"/>
</dbReference>
<feature type="domain" description="Thioredoxin" evidence="3">
    <location>
        <begin position="516"/>
        <end position="670"/>
    </location>
</feature>
<dbReference type="AlphaFoldDB" id="A0A9X1ZT97"/>
<evidence type="ECO:0000313" key="5">
    <source>
        <dbReference type="Proteomes" id="UP001139521"/>
    </source>
</evidence>
<dbReference type="Pfam" id="PF13905">
    <property type="entry name" value="Thioredoxin_8"/>
    <property type="match status" value="1"/>
</dbReference>
<feature type="signal peptide" evidence="2">
    <location>
        <begin position="1"/>
        <end position="21"/>
    </location>
</feature>
<dbReference type="PANTHER" id="PTHR42852:SF17">
    <property type="entry name" value="THIOREDOXIN-LIKE PROTEIN HI_1115"/>
    <property type="match status" value="1"/>
</dbReference>
<dbReference type="Gene3D" id="3.40.30.10">
    <property type="entry name" value="Glutaredoxin"/>
    <property type="match status" value="1"/>
</dbReference>
<accession>A0A9X1ZT97</accession>
<evidence type="ECO:0000256" key="2">
    <source>
        <dbReference type="SAM" id="SignalP"/>
    </source>
</evidence>
<dbReference type="CDD" id="cd02966">
    <property type="entry name" value="TlpA_like_family"/>
    <property type="match status" value="1"/>
</dbReference>
<keyword evidence="5" id="KW-1185">Reference proteome</keyword>
<dbReference type="InterPro" id="IPR013766">
    <property type="entry name" value="Thioredoxin_domain"/>
</dbReference>
<keyword evidence="2" id="KW-0732">Signal</keyword>
<organism evidence="4 5">
    <name type="scientific">Zunongwangia pacifica</name>
    <dbReference type="NCBI Taxonomy" id="2911062"/>
    <lineage>
        <taxon>Bacteria</taxon>
        <taxon>Pseudomonadati</taxon>
        <taxon>Bacteroidota</taxon>
        <taxon>Flavobacteriia</taxon>
        <taxon>Flavobacteriales</taxon>
        <taxon>Flavobacteriaceae</taxon>
        <taxon>Zunongwangia</taxon>
    </lineage>
</organism>
<dbReference type="InterPro" id="IPR050553">
    <property type="entry name" value="Thioredoxin_ResA/DsbE_sf"/>
</dbReference>